<organism evidence="10 11">
    <name type="scientific">Nocardiopsis tropica</name>
    <dbReference type="NCBI Taxonomy" id="109330"/>
    <lineage>
        <taxon>Bacteria</taxon>
        <taxon>Bacillati</taxon>
        <taxon>Actinomycetota</taxon>
        <taxon>Actinomycetes</taxon>
        <taxon>Streptosporangiales</taxon>
        <taxon>Nocardiopsidaceae</taxon>
        <taxon>Nocardiopsis</taxon>
    </lineage>
</organism>
<dbReference type="InterPro" id="IPR011600">
    <property type="entry name" value="Pept_C14_caspase"/>
</dbReference>
<reference evidence="10 11" key="1">
    <citation type="submission" date="2024-06" db="EMBL/GenBank/DDBJ databases">
        <authorList>
            <person name="Bataeva Y.V."/>
            <person name="Grigorian L.N."/>
            <person name="Solomentsev V.I."/>
        </authorList>
    </citation>
    <scope>NUCLEOTIDE SEQUENCE [LARGE SCALE GENOMIC DNA]</scope>
    <source>
        <strain evidence="11">SCPM-O-B-12605 (RCAM04882)</strain>
    </source>
</reference>
<evidence type="ECO:0000259" key="8">
    <source>
        <dbReference type="Pfam" id="PF00656"/>
    </source>
</evidence>
<feature type="transmembrane region" description="Helical" evidence="7">
    <location>
        <begin position="502"/>
        <end position="524"/>
    </location>
</feature>
<dbReference type="PANTHER" id="PTHR36115:SF4">
    <property type="entry name" value="MEMBRANE PROTEIN"/>
    <property type="match status" value="1"/>
</dbReference>
<keyword evidence="11" id="KW-1185">Reference proteome</keyword>
<dbReference type="InterPro" id="IPR018247">
    <property type="entry name" value="EF_Hand_1_Ca_BS"/>
</dbReference>
<protein>
    <submittedName>
        <fullName evidence="10">RDD family protein</fullName>
    </submittedName>
</protein>
<evidence type="ECO:0000256" key="5">
    <source>
        <dbReference type="ARBA" id="ARBA00023136"/>
    </source>
</evidence>
<dbReference type="PANTHER" id="PTHR36115">
    <property type="entry name" value="PROLINE-RICH ANTIGEN HOMOLOG-RELATED"/>
    <property type="match status" value="1"/>
</dbReference>
<feature type="region of interest" description="Disordered" evidence="6">
    <location>
        <begin position="418"/>
        <end position="487"/>
    </location>
</feature>
<evidence type="ECO:0000256" key="3">
    <source>
        <dbReference type="ARBA" id="ARBA00022692"/>
    </source>
</evidence>
<dbReference type="RefSeq" id="WP_352985518.1">
    <property type="nucleotide sequence ID" value="NZ_JBEQNA010000012.1"/>
</dbReference>
<dbReference type="PROSITE" id="PS00018">
    <property type="entry name" value="EF_HAND_1"/>
    <property type="match status" value="1"/>
</dbReference>
<evidence type="ECO:0000313" key="10">
    <source>
        <dbReference type="EMBL" id="MES0836700.1"/>
    </source>
</evidence>
<keyword evidence="4 7" id="KW-1133">Transmembrane helix</keyword>
<evidence type="ECO:0000256" key="4">
    <source>
        <dbReference type="ARBA" id="ARBA00022989"/>
    </source>
</evidence>
<dbReference type="InterPro" id="IPR029030">
    <property type="entry name" value="Caspase-like_dom_sf"/>
</dbReference>
<dbReference type="InterPro" id="IPR051791">
    <property type="entry name" value="Pra-immunoreactive"/>
</dbReference>
<comment type="caution">
    <text evidence="10">The sequence shown here is derived from an EMBL/GenBank/DDBJ whole genome shotgun (WGS) entry which is preliminary data.</text>
</comment>
<keyword evidence="3 7" id="KW-0812">Transmembrane</keyword>
<feature type="compositionally biased region" description="Pro residues" evidence="6">
    <location>
        <begin position="442"/>
        <end position="454"/>
    </location>
</feature>
<keyword evidence="5 7" id="KW-0472">Membrane</keyword>
<feature type="domain" description="RDD" evidence="9">
    <location>
        <begin position="489"/>
        <end position="630"/>
    </location>
</feature>
<evidence type="ECO:0000259" key="9">
    <source>
        <dbReference type="Pfam" id="PF06271"/>
    </source>
</evidence>
<dbReference type="SUPFAM" id="SSF52129">
    <property type="entry name" value="Caspase-like"/>
    <property type="match status" value="1"/>
</dbReference>
<dbReference type="Proteomes" id="UP001432401">
    <property type="component" value="Unassembled WGS sequence"/>
</dbReference>
<sequence length="642" mass="68645">MNGIRHALIIATDFYQSDGLEHLMSPGQDAVVLADVLRDPEVGGFEVEVLRNEPAHVLRRRVEDFFSDRHREDSLLLHFSCHGLKNDSGELHFAAVDTLPQRLSSTAVSADFVRRCMDEGRARNAVLFLDCCYGGAFMTGMGTRASGNANVFDSFSAEAFASGSGWAVITASSAMEYSFEGTELADDRQVRASVFTRALAAGLASGEADLDADGRVSINELYDYVYDQVRRENPHQTPSRSFHLQGDVYLAHSKRRRTDTEGLPQALRSAVASPDVFTRRGAVPELRDRLQSPDREVAEVACQALHGLVLNDIRSIADEASHALDEVAVRPSPRVLDFGRVVQDSPAPHHRVQLLGPALAHECVPHPREPWIHVVEVTDGLDVSVDTARTGRLEGPLVLEGRAGDASVSVRAEVVPAPVPAKPVPSSAPRSTGGGGVQAAAPAPPVSPGPPPVHRPANGTASGPVVPGPRAPVLGTRGSQAPPTARSPAGFGERLAARIIDYVVVLFFAVVAVFAVLVVASILSAPTSSMDTLADIVLGLFFLGWGVLLFFYDWIFLRHLGATFGKMLLRLRVVDAADGGRLSWGQAAGRAAVFGLPQTIPFLGQLVVFFESLAAQGNPRGQALHDSWAGTVVVRTPPDAGR</sequence>
<dbReference type="Pfam" id="PF00656">
    <property type="entry name" value="Peptidase_C14"/>
    <property type="match status" value="1"/>
</dbReference>
<dbReference type="Pfam" id="PF06271">
    <property type="entry name" value="RDD"/>
    <property type="match status" value="1"/>
</dbReference>
<feature type="domain" description="Peptidase C14 caspase" evidence="8">
    <location>
        <begin position="5"/>
        <end position="249"/>
    </location>
</feature>
<evidence type="ECO:0000256" key="1">
    <source>
        <dbReference type="ARBA" id="ARBA00004651"/>
    </source>
</evidence>
<dbReference type="EMBL" id="JBEQNB010000013">
    <property type="protein sequence ID" value="MES0836700.1"/>
    <property type="molecule type" value="Genomic_DNA"/>
</dbReference>
<comment type="subcellular location">
    <subcellularLocation>
        <location evidence="1">Cell membrane</location>
        <topology evidence="1">Multi-pass membrane protein</topology>
    </subcellularLocation>
</comment>
<evidence type="ECO:0000256" key="6">
    <source>
        <dbReference type="SAM" id="MobiDB-lite"/>
    </source>
</evidence>
<evidence type="ECO:0000256" key="7">
    <source>
        <dbReference type="SAM" id="Phobius"/>
    </source>
</evidence>
<evidence type="ECO:0000256" key="2">
    <source>
        <dbReference type="ARBA" id="ARBA00022475"/>
    </source>
</evidence>
<proteinExistence type="predicted"/>
<name>A0ABV2A1J1_9ACTN</name>
<accession>A0ABV2A1J1</accession>
<feature type="transmembrane region" description="Helical" evidence="7">
    <location>
        <begin position="536"/>
        <end position="557"/>
    </location>
</feature>
<evidence type="ECO:0000313" key="11">
    <source>
        <dbReference type="Proteomes" id="UP001432401"/>
    </source>
</evidence>
<gene>
    <name evidence="10" type="ORF">ABUK86_23190</name>
</gene>
<dbReference type="NCBIfam" id="NF047832">
    <property type="entry name" value="caspase_w_EACC1"/>
    <property type="match status" value="1"/>
</dbReference>
<dbReference type="InterPro" id="IPR010432">
    <property type="entry name" value="RDD"/>
</dbReference>
<keyword evidence="2" id="KW-1003">Cell membrane</keyword>
<dbReference type="Gene3D" id="3.40.50.1460">
    <property type="match status" value="1"/>
</dbReference>